<dbReference type="InterPro" id="IPR007374">
    <property type="entry name" value="ASCH_domain"/>
</dbReference>
<organism evidence="2">
    <name type="scientific">marine sediment metagenome</name>
    <dbReference type="NCBI Taxonomy" id="412755"/>
    <lineage>
        <taxon>unclassified sequences</taxon>
        <taxon>metagenomes</taxon>
        <taxon>ecological metagenomes</taxon>
    </lineage>
</organism>
<dbReference type="Pfam" id="PF04266">
    <property type="entry name" value="ASCH"/>
    <property type="match status" value="1"/>
</dbReference>
<dbReference type="EMBL" id="BARS01042388">
    <property type="protein sequence ID" value="GAG41433.1"/>
    <property type="molecule type" value="Genomic_DNA"/>
</dbReference>
<evidence type="ECO:0000259" key="1">
    <source>
        <dbReference type="Pfam" id="PF04266"/>
    </source>
</evidence>
<proteinExistence type="predicted"/>
<dbReference type="AlphaFoldDB" id="X0XXX1"/>
<name>X0XXX1_9ZZZZ</name>
<gene>
    <name evidence="2" type="ORF">S01H1_64321</name>
</gene>
<sequence>MPALNFRKEFAEMVRSGRKRQTIRAYRKDGRDPKVGDTLYLYVGMRTKGCRLLGEHKCTSVEGIALGSNGRMYTKHGRVEIEREDDVAERDGFASFDEMVAWFRKVHGLPFDGLLIRW</sequence>
<protein>
    <recommendedName>
        <fullName evidence="1">ASCH domain-containing protein</fullName>
    </recommendedName>
</protein>
<accession>X0XXX1</accession>
<dbReference type="InterPro" id="IPR015947">
    <property type="entry name" value="PUA-like_sf"/>
</dbReference>
<evidence type="ECO:0000313" key="2">
    <source>
        <dbReference type="EMBL" id="GAG41433.1"/>
    </source>
</evidence>
<comment type="caution">
    <text evidence="2">The sequence shown here is derived from an EMBL/GenBank/DDBJ whole genome shotgun (WGS) entry which is preliminary data.</text>
</comment>
<feature type="domain" description="ASCH" evidence="1">
    <location>
        <begin position="4"/>
        <end position="103"/>
    </location>
</feature>
<reference evidence="2" key="1">
    <citation type="journal article" date="2014" name="Front. Microbiol.">
        <title>High frequency of phylogenetically diverse reductive dehalogenase-homologous genes in deep subseafloor sedimentary metagenomes.</title>
        <authorList>
            <person name="Kawai M."/>
            <person name="Futagami T."/>
            <person name="Toyoda A."/>
            <person name="Takaki Y."/>
            <person name="Nishi S."/>
            <person name="Hori S."/>
            <person name="Arai W."/>
            <person name="Tsubouchi T."/>
            <person name="Morono Y."/>
            <person name="Uchiyama I."/>
            <person name="Ito T."/>
            <person name="Fujiyama A."/>
            <person name="Inagaki F."/>
            <person name="Takami H."/>
        </authorList>
    </citation>
    <scope>NUCLEOTIDE SEQUENCE</scope>
    <source>
        <strain evidence="2">Expedition CK06-06</strain>
    </source>
</reference>
<dbReference type="SUPFAM" id="SSF88697">
    <property type="entry name" value="PUA domain-like"/>
    <property type="match status" value="1"/>
</dbReference>